<evidence type="ECO:0000256" key="2">
    <source>
        <dbReference type="ARBA" id="ARBA00022980"/>
    </source>
</evidence>
<dbReference type="InterPro" id="IPR011332">
    <property type="entry name" value="Ribosomal_zn-bd"/>
</dbReference>
<reference evidence="7" key="1">
    <citation type="submission" date="2020-04" db="EMBL/GenBank/DDBJ databases">
        <authorList>
            <person name="Zhang T."/>
        </authorList>
    </citation>
    <scope>NUCLEOTIDE SEQUENCE</scope>
    <source>
        <strain evidence="7">HKST-UBA15</strain>
    </source>
</reference>
<keyword evidence="3 5" id="KW-0687">Ribonucleoprotein</keyword>
<evidence type="ECO:0000256" key="5">
    <source>
        <dbReference type="HAMAP-Rule" id="MF_00340"/>
    </source>
</evidence>
<dbReference type="GO" id="GO:0015934">
    <property type="term" value="C:large ribosomal subunit"/>
    <property type="evidence" value="ECO:0007669"/>
    <property type="project" value="InterPro"/>
</dbReference>
<dbReference type="PANTHER" id="PTHR35534:SF1">
    <property type="entry name" value="LARGE RIBOSOMAL SUBUNIT PROTEIN BL32"/>
    <property type="match status" value="1"/>
</dbReference>
<proteinExistence type="inferred from homology"/>
<keyword evidence="2 5" id="KW-0689">Ribosomal protein</keyword>
<dbReference type="Pfam" id="PF01783">
    <property type="entry name" value="Ribosomal_L32p"/>
    <property type="match status" value="1"/>
</dbReference>
<comment type="caution">
    <text evidence="7">The sequence shown here is derived from an EMBL/GenBank/DDBJ whole genome shotgun (WGS) entry which is preliminary data.</text>
</comment>
<dbReference type="Gene3D" id="1.20.5.640">
    <property type="entry name" value="Single helix bin"/>
    <property type="match status" value="1"/>
</dbReference>
<feature type="compositionally biased region" description="Basic residues" evidence="6">
    <location>
        <begin position="1"/>
        <end position="21"/>
    </location>
</feature>
<evidence type="ECO:0000256" key="6">
    <source>
        <dbReference type="SAM" id="MobiDB-lite"/>
    </source>
</evidence>
<organism evidence="7 8">
    <name type="scientific">Candidatus Dojkabacteria bacterium</name>
    <dbReference type="NCBI Taxonomy" id="2099670"/>
    <lineage>
        <taxon>Bacteria</taxon>
        <taxon>Candidatus Dojkabacteria</taxon>
    </lineage>
</organism>
<feature type="region of interest" description="Disordered" evidence="6">
    <location>
        <begin position="1"/>
        <end position="24"/>
    </location>
</feature>
<dbReference type="HAMAP" id="MF_00340">
    <property type="entry name" value="Ribosomal_bL32"/>
    <property type="match status" value="1"/>
</dbReference>
<gene>
    <name evidence="5 7" type="primary">rpmF</name>
    <name evidence="7" type="ORF">KC675_01885</name>
</gene>
<dbReference type="GO" id="GO:0006412">
    <property type="term" value="P:translation"/>
    <property type="evidence" value="ECO:0007669"/>
    <property type="project" value="UniProtKB-UniRule"/>
</dbReference>
<dbReference type="PANTHER" id="PTHR35534">
    <property type="entry name" value="50S RIBOSOMAL PROTEIN L32"/>
    <property type="match status" value="1"/>
</dbReference>
<dbReference type="EMBL" id="JAGQLL010000017">
    <property type="protein sequence ID" value="MCA9379908.1"/>
    <property type="molecule type" value="Genomic_DNA"/>
</dbReference>
<evidence type="ECO:0000313" key="7">
    <source>
        <dbReference type="EMBL" id="MCA9379908.1"/>
    </source>
</evidence>
<comment type="similarity">
    <text evidence="1 5">Belongs to the bacterial ribosomal protein bL32 family.</text>
</comment>
<evidence type="ECO:0000313" key="8">
    <source>
        <dbReference type="Proteomes" id="UP000745577"/>
    </source>
</evidence>
<dbReference type="GO" id="GO:0003735">
    <property type="term" value="F:structural constituent of ribosome"/>
    <property type="evidence" value="ECO:0007669"/>
    <property type="project" value="InterPro"/>
</dbReference>
<dbReference type="AlphaFoldDB" id="A0A955L0B7"/>
<sequence length="59" mass="6588">MGALPKRKISKQRKNQRRAHHALSEPTLTTCKECGSKRLTHNVCPKCGTFKGVKVLKVS</sequence>
<dbReference type="InterPro" id="IPR002677">
    <property type="entry name" value="Ribosomal_bL32"/>
</dbReference>
<dbReference type="InterPro" id="IPR044957">
    <property type="entry name" value="Ribosomal_bL32_bact"/>
</dbReference>
<dbReference type="Proteomes" id="UP000745577">
    <property type="component" value="Unassembled WGS sequence"/>
</dbReference>
<accession>A0A955L0B7</accession>
<reference evidence="7" key="2">
    <citation type="journal article" date="2021" name="Microbiome">
        <title>Successional dynamics and alternative stable states in a saline activated sludge microbial community over 9 years.</title>
        <authorList>
            <person name="Wang Y."/>
            <person name="Ye J."/>
            <person name="Ju F."/>
            <person name="Liu L."/>
            <person name="Boyd J.A."/>
            <person name="Deng Y."/>
            <person name="Parks D.H."/>
            <person name="Jiang X."/>
            <person name="Yin X."/>
            <person name="Woodcroft B.J."/>
            <person name="Tyson G.W."/>
            <person name="Hugenholtz P."/>
            <person name="Polz M.F."/>
            <person name="Zhang T."/>
        </authorList>
    </citation>
    <scope>NUCLEOTIDE SEQUENCE</scope>
    <source>
        <strain evidence="7">HKST-UBA15</strain>
    </source>
</reference>
<dbReference type="NCBIfam" id="TIGR01031">
    <property type="entry name" value="rpmF_bact"/>
    <property type="match status" value="1"/>
</dbReference>
<evidence type="ECO:0000256" key="1">
    <source>
        <dbReference type="ARBA" id="ARBA00008560"/>
    </source>
</evidence>
<protein>
    <recommendedName>
        <fullName evidence="4 5">Large ribosomal subunit protein bL32</fullName>
    </recommendedName>
</protein>
<dbReference type="SUPFAM" id="SSF57829">
    <property type="entry name" value="Zn-binding ribosomal proteins"/>
    <property type="match status" value="1"/>
</dbReference>
<evidence type="ECO:0000256" key="3">
    <source>
        <dbReference type="ARBA" id="ARBA00023274"/>
    </source>
</evidence>
<evidence type="ECO:0000256" key="4">
    <source>
        <dbReference type="ARBA" id="ARBA00035178"/>
    </source>
</evidence>
<name>A0A955L0B7_9BACT</name>